<accession>R7V1W5</accession>
<dbReference type="EnsemblMetazoa" id="CapteT186524">
    <property type="protein sequence ID" value="CapteP186524"/>
    <property type="gene ID" value="CapteG186524"/>
</dbReference>
<name>R7V1W5_CAPTE</name>
<gene>
    <name evidence="1" type="ORF">CAPTEDRAFT_186524</name>
</gene>
<reference evidence="3" key="1">
    <citation type="submission" date="2012-12" db="EMBL/GenBank/DDBJ databases">
        <authorList>
            <person name="Hellsten U."/>
            <person name="Grimwood J."/>
            <person name="Chapman J.A."/>
            <person name="Shapiro H."/>
            <person name="Aerts A."/>
            <person name="Otillar R.P."/>
            <person name="Terry A.Y."/>
            <person name="Boore J.L."/>
            <person name="Simakov O."/>
            <person name="Marletaz F."/>
            <person name="Cho S.-J."/>
            <person name="Edsinger-Gonzales E."/>
            <person name="Havlak P."/>
            <person name="Kuo D.-H."/>
            <person name="Larsson T."/>
            <person name="Lv J."/>
            <person name="Arendt D."/>
            <person name="Savage R."/>
            <person name="Osoegawa K."/>
            <person name="de Jong P."/>
            <person name="Lindberg D.R."/>
            <person name="Seaver E.C."/>
            <person name="Weisblat D.A."/>
            <person name="Putnam N.H."/>
            <person name="Grigoriev I.V."/>
            <person name="Rokhsar D.S."/>
        </authorList>
    </citation>
    <scope>NUCLEOTIDE SEQUENCE</scope>
    <source>
        <strain evidence="3">I ESC-2004</strain>
    </source>
</reference>
<dbReference type="EMBL" id="AMQN01005297">
    <property type="status" value="NOT_ANNOTATED_CDS"/>
    <property type="molecule type" value="Genomic_DNA"/>
</dbReference>
<evidence type="ECO:0000313" key="2">
    <source>
        <dbReference type="EnsemblMetazoa" id="CapteP186524"/>
    </source>
</evidence>
<evidence type="ECO:0000313" key="1">
    <source>
        <dbReference type="EMBL" id="ELU12838.1"/>
    </source>
</evidence>
<reference evidence="1 3" key="2">
    <citation type="journal article" date="2013" name="Nature">
        <title>Insights into bilaterian evolution from three spiralian genomes.</title>
        <authorList>
            <person name="Simakov O."/>
            <person name="Marletaz F."/>
            <person name="Cho S.J."/>
            <person name="Edsinger-Gonzales E."/>
            <person name="Havlak P."/>
            <person name="Hellsten U."/>
            <person name="Kuo D.H."/>
            <person name="Larsson T."/>
            <person name="Lv J."/>
            <person name="Arendt D."/>
            <person name="Savage R."/>
            <person name="Osoegawa K."/>
            <person name="de Jong P."/>
            <person name="Grimwood J."/>
            <person name="Chapman J.A."/>
            <person name="Shapiro H."/>
            <person name="Aerts A."/>
            <person name="Otillar R.P."/>
            <person name="Terry A.Y."/>
            <person name="Boore J.L."/>
            <person name="Grigoriev I.V."/>
            <person name="Lindberg D.R."/>
            <person name="Seaver E.C."/>
            <person name="Weisblat D.A."/>
            <person name="Putnam N.H."/>
            <person name="Rokhsar D.S."/>
        </authorList>
    </citation>
    <scope>NUCLEOTIDE SEQUENCE</scope>
    <source>
        <strain evidence="1 3">I ESC-2004</strain>
    </source>
</reference>
<dbReference type="AlphaFoldDB" id="R7V1W5"/>
<organism evidence="1">
    <name type="scientific">Capitella teleta</name>
    <name type="common">Polychaete worm</name>
    <dbReference type="NCBI Taxonomy" id="283909"/>
    <lineage>
        <taxon>Eukaryota</taxon>
        <taxon>Metazoa</taxon>
        <taxon>Spiralia</taxon>
        <taxon>Lophotrochozoa</taxon>
        <taxon>Annelida</taxon>
        <taxon>Polychaeta</taxon>
        <taxon>Sedentaria</taxon>
        <taxon>Scolecida</taxon>
        <taxon>Capitellidae</taxon>
        <taxon>Capitella</taxon>
    </lineage>
</organism>
<keyword evidence="3" id="KW-1185">Reference proteome</keyword>
<proteinExistence type="predicted"/>
<protein>
    <submittedName>
        <fullName evidence="1 2">Uncharacterized protein</fullName>
    </submittedName>
</protein>
<evidence type="ECO:0000313" key="3">
    <source>
        <dbReference type="Proteomes" id="UP000014760"/>
    </source>
</evidence>
<dbReference type="Proteomes" id="UP000014760">
    <property type="component" value="Unassembled WGS sequence"/>
</dbReference>
<reference evidence="2" key="3">
    <citation type="submission" date="2015-06" db="UniProtKB">
        <authorList>
            <consortium name="EnsemblMetazoa"/>
        </authorList>
    </citation>
    <scope>IDENTIFICATION</scope>
</reference>
<sequence length="130" mass="14486">MYLFSVSKNTIGMMLNLLPSITAAAEIPVIHKALNTARPKAMAQLTERSDYNIRGLVLSTDVSYKAVVELLDDECKLVNWSKLPRDLPRACFAKCVFNGHVQNGAEQPRYVLVGHFLSLRVVKFKGPILV</sequence>
<dbReference type="HOGENOM" id="CLU_1940083_0_0_1"/>
<dbReference type="EMBL" id="KB295624">
    <property type="protein sequence ID" value="ELU12838.1"/>
    <property type="molecule type" value="Genomic_DNA"/>
</dbReference>